<dbReference type="SUPFAM" id="SSF52540">
    <property type="entry name" value="P-loop containing nucleoside triphosphate hydrolases"/>
    <property type="match status" value="1"/>
</dbReference>
<dbReference type="Pfam" id="PF13189">
    <property type="entry name" value="Cytidylate_kin2"/>
    <property type="match status" value="1"/>
</dbReference>
<reference evidence="1" key="1">
    <citation type="submission" date="2019-02" db="EMBL/GenBank/DDBJ databases">
        <authorList>
            <person name="Gruber-Vodicka R. H."/>
            <person name="Seah K. B. B."/>
        </authorList>
    </citation>
    <scope>NUCLEOTIDE SEQUENCE</scope>
    <source>
        <strain evidence="1">BECK_BZ197</strain>
        <strain evidence="3">BECK_BZ198</strain>
        <strain evidence="2">BECK_BZ199</strain>
    </source>
</reference>
<dbReference type="Gene3D" id="3.40.50.300">
    <property type="entry name" value="P-loop containing nucleotide triphosphate hydrolases"/>
    <property type="match status" value="1"/>
</dbReference>
<name>A0A450X3I1_9GAMM</name>
<sequence>MNPNIARTIAILTECAQQTDRKRRLGQDQHVIALSSGTGTGGREIGEMLAEHLGVRLYDKEILEEMARETHLNRSILKRLDERIDGLKGAWFRSILTGENFCKENYCRNLVNVILGIACQGGVILGRGSCFILAQYPVLRVHIIGSIERCAARVAAQENIELTLAKQLVKEEDQSRAEYIRKLFNQDDSDSKHFDLVINSDRLPLSYIVDSILQAKKCAKFKGNIHTDLP</sequence>
<protein>
    <submittedName>
        <fullName evidence="1">Cytidylate kinase</fullName>
    </submittedName>
</protein>
<evidence type="ECO:0000313" key="1">
    <source>
        <dbReference type="EMBL" id="VFK23828.1"/>
    </source>
</evidence>
<gene>
    <name evidence="1" type="ORF">BECKMB1821G_GA0114241_100627</name>
    <name evidence="3" type="ORF">BECKMB1821H_GA0114242_100727</name>
    <name evidence="2" type="ORF">BECKMB1821I_GA0114274_1001100</name>
</gene>
<organism evidence="1">
    <name type="scientific">Candidatus Kentrum sp. MB</name>
    <dbReference type="NCBI Taxonomy" id="2138164"/>
    <lineage>
        <taxon>Bacteria</taxon>
        <taxon>Pseudomonadati</taxon>
        <taxon>Pseudomonadota</taxon>
        <taxon>Gammaproteobacteria</taxon>
        <taxon>Candidatus Kentrum</taxon>
    </lineage>
</organism>
<keyword evidence="1" id="KW-0808">Transferase</keyword>
<evidence type="ECO:0000313" key="3">
    <source>
        <dbReference type="EMBL" id="VFK74608.1"/>
    </source>
</evidence>
<dbReference type="EMBL" id="CAADFQ010000001">
    <property type="protein sequence ID" value="VFK26726.1"/>
    <property type="molecule type" value="Genomic_DNA"/>
</dbReference>
<dbReference type="InterPro" id="IPR027417">
    <property type="entry name" value="P-loop_NTPase"/>
</dbReference>
<dbReference type="EMBL" id="CAADFO010000006">
    <property type="protein sequence ID" value="VFK23828.1"/>
    <property type="molecule type" value="Genomic_DNA"/>
</dbReference>
<dbReference type="GO" id="GO:0016301">
    <property type="term" value="F:kinase activity"/>
    <property type="evidence" value="ECO:0007669"/>
    <property type="project" value="UniProtKB-KW"/>
</dbReference>
<evidence type="ECO:0000313" key="2">
    <source>
        <dbReference type="EMBL" id="VFK26726.1"/>
    </source>
</evidence>
<dbReference type="AlphaFoldDB" id="A0A450X3I1"/>
<keyword evidence="1" id="KW-0418">Kinase</keyword>
<dbReference type="EMBL" id="CAADGH010000007">
    <property type="protein sequence ID" value="VFK74608.1"/>
    <property type="molecule type" value="Genomic_DNA"/>
</dbReference>
<proteinExistence type="predicted"/>
<accession>A0A450X3I1</accession>